<gene>
    <name evidence="2" type="ORF">D3Z33_07275</name>
</gene>
<reference evidence="2 3" key="1">
    <citation type="submission" date="2018-08" db="EMBL/GenBank/DDBJ databases">
        <title>Murine metabolic-syndrome-specific gut microbial biobank.</title>
        <authorList>
            <person name="Liu C."/>
        </authorList>
    </citation>
    <scope>NUCLEOTIDE SEQUENCE [LARGE SCALE GENOMIC DNA]</scope>
    <source>
        <strain evidence="2 3">583</strain>
    </source>
</reference>
<proteinExistence type="predicted"/>
<sequence length="165" mass="18995">MDNKGITIIELILILAIMGIIFLIAIPKFDFSDSEMKRFGRELVMDLNYIKTKSKTSKYNFDNKIHFITSAGKKDSYYVSLKGEPNKRVYLNEKFTIATNLVDKKNYFTKIGVPSPRAGTIRLINNSNNNYIEITITPATGRIHMYEDVKKGYQDDLEYEMGTNK</sequence>
<dbReference type="Proteomes" id="UP000467132">
    <property type="component" value="Unassembled WGS sequence"/>
</dbReference>
<feature type="transmembrane region" description="Helical" evidence="1">
    <location>
        <begin position="6"/>
        <end position="26"/>
    </location>
</feature>
<keyword evidence="1" id="KW-1133">Transmembrane helix</keyword>
<dbReference type="OrthoDB" id="1727030at2"/>
<evidence type="ECO:0000256" key="1">
    <source>
        <dbReference type="SAM" id="Phobius"/>
    </source>
</evidence>
<dbReference type="RefSeq" id="WP_160197143.1">
    <property type="nucleotide sequence ID" value="NZ_QXXA01000007.1"/>
</dbReference>
<organism evidence="2 3">
    <name type="scientific">Senegalia massiliensis</name>
    <dbReference type="NCBI Taxonomy" id="1720316"/>
    <lineage>
        <taxon>Bacteria</taxon>
        <taxon>Bacillati</taxon>
        <taxon>Bacillota</taxon>
        <taxon>Clostridia</taxon>
        <taxon>Eubacteriales</taxon>
        <taxon>Clostridiaceae</taxon>
        <taxon>Senegalia</taxon>
    </lineage>
</organism>
<evidence type="ECO:0008006" key="4">
    <source>
        <dbReference type="Google" id="ProtNLM"/>
    </source>
</evidence>
<accession>A0A845QWK2</accession>
<name>A0A845QWK2_9CLOT</name>
<comment type="caution">
    <text evidence="2">The sequence shown here is derived from an EMBL/GenBank/DDBJ whole genome shotgun (WGS) entry which is preliminary data.</text>
</comment>
<dbReference type="EMBL" id="QXXA01000007">
    <property type="protein sequence ID" value="NBI06661.1"/>
    <property type="molecule type" value="Genomic_DNA"/>
</dbReference>
<keyword evidence="3" id="KW-1185">Reference proteome</keyword>
<dbReference type="AlphaFoldDB" id="A0A845QWK2"/>
<evidence type="ECO:0000313" key="2">
    <source>
        <dbReference type="EMBL" id="NBI06661.1"/>
    </source>
</evidence>
<keyword evidence="1" id="KW-0472">Membrane</keyword>
<protein>
    <recommendedName>
        <fullName evidence="4">Prepilin-type N-terminal cleavage/methylation domain-containing protein</fullName>
    </recommendedName>
</protein>
<evidence type="ECO:0000313" key="3">
    <source>
        <dbReference type="Proteomes" id="UP000467132"/>
    </source>
</evidence>
<keyword evidence="1" id="KW-0812">Transmembrane</keyword>